<accession>A0ABZ0YZI6</accession>
<reference evidence="1 2" key="1">
    <citation type="submission" date="2023-11" db="EMBL/GenBank/DDBJ databases">
        <authorList>
            <person name="Cook R."/>
            <person name="Crisci M."/>
            <person name="Pye H."/>
            <person name="Adriaenssens E."/>
            <person name="Santini J."/>
        </authorList>
    </citation>
    <scope>NUCLEOTIDE SEQUENCE [LARGE SCALE GENOMIC DNA]</scope>
    <source>
        <strain evidence="1">Lak_Megaphage_RVC_AP3_GC26</strain>
    </source>
</reference>
<sequence>MKLSDYFTNILSAIFTPNNTNIDKKREELYTIYTSIIKNNDDIIKTQDERALLQDDVIKAQEKMLKDFNISYNTLYSKYNKLISENHRLNEINTVLNNKLQRYYKTGKKLKKK</sequence>
<name>A0ABZ0YZI6_9CAUD</name>
<proteinExistence type="predicted"/>
<evidence type="ECO:0000313" key="2">
    <source>
        <dbReference type="Proteomes" id="UP001348805"/>
    </source>
</evidence>
<evidence type="ECO:0000313" key="1">
    <source>
        <dbReference type="EMBL" id="WQJ51258.1"/>
    </source>
</evidence>
<keyword evidence="2" id="KW-1185">Reference proteome</keyword>
<dbReference type="Proteomes" id="UP001348805">
    <property type="component" value="Segment"/>
</dbReference>
<dbReference type="EMBL" id="OR769219">
    <property type="protein sequence ID" value="WQJ51258.1"/>
    <property type="molecule type" value="Genomic_DNA"/>
</dbReference>
<organism evidence="1 2">
    <name type="scientific">phage Lak_Megaphage_RVC_AP3_GC26</name>
    <dbReference type="NCBI Taxonomy" id="3109225"/>
    <lineage>
        <taxon>Viruses</taxon>
        <taxon>Duplodnaviria</taxon>
        <taxon>Heunggongvirae</taxon>
        <taxon>Uroviricota</taxon>
        <taxon>Caudoviricetes</taxon>
        <taxon>Caudoviricetes code 15 clade</taxon>
    </lineage>
</organism>
<protein>
    <submittedName>
        <fullName evidence="1">Uncharacterized protein</fullName>
    </submittedName>
</protein>